<comment type="subcellular location">
    <subcellularLocation>
        <location evidence="1 7">Cell outer membrane</location>
        <topology evidence="1 7">Multi-pass membrane protein</topology>
    </subcellularLocation>
</comment>
<evidence type="ECO:0000259" key="8">
    <source>
        <dbReference type="Pfam" id="PF07715"/>
    </source>
</evidence>
<keyword evidence="10" id="KW-1185">Reference proteome</keyword>
<dbReference type="PROSITE" id="PS52016">
    <property type="entry name" value="TONB_DEPENDENT_REC_3"/>
    <property type="match status" value="1"/>
</dbReference>
<sequence length="1012" mass="110436">MRCDPLKIKKLSACLRLNLLFGLLLASFFSFGQGTLKQVTGKVTDDKKEPFAGATVRLKGKQGSGTLTDGKGAFSLMAAPADTLVISAVGYLNVELSVGSSTSFTAALMPSSNTLSDVVIVGYGSVRRTDLTGAVTQVSSKDLTKLPAANVDQALQGNVPGLWTNQSDRSPGAGVNIALRGSNSFSGNAPLFIVDGFPIASGGGVNAINPNDIESVSVLKDASSIAIYGARAANGVILITTKSGRAGKNNFTINAFNGFKSFDNPLEFLNGEELAALRREAYKNDNVNGGVAVFRPEENTMLQNGQYTNWWDEVTGSGRPTQNIQLTFGGGSENTRVLLSANLYNEKGVVNNSDFLRGSFRANIIQKVGKLTFTSNNNLAMVSGRGVSGPSILYPAMVGNPLAPIRQANGDYYTMLIGVGNTPWANPVAFSESIKSRYTEPVITSSQALEYTVLPGLKLKTQLSGELDSWKENFYVPKALSGNHEESGRVADGFARITNNINYNWISETTVSFNKTFNNVHRLEALGGFSVQQNRWESVIASASGFPFDIYETWNLGASTGQARKPSSDLQKWSMVSYIGRIGYTFNNKYILTGNIRADGSSRFGSNNKWGVFPSVAGAWKASEESFVRDLNVFDELKFRASYGLAGNANALGVYSTQARLSPASFNWGGVEASGYYPSQLSYDNLKWETTKQFDIGLDAGILNRRLTITLDYYVKNTSDLIRQLPVLAVSGFQTGWANLGNLKNQGVELALKGTVVDKEFKWNATLNLAANRNKLTSLGDGTTKIGTTHWVGEPIGIGARYMIEKIGIWQESDRTEAALYGAKPGDVRYRDLDDDKKINNNDRAFHGNLTPDYYGSLTNDLTYKGFDLNVFVTFEKGRTVYNGLNYKLLAGDGYDNHRREILERWTPENPTNKYPRAALGYSNRSTMASTEFLEDADFIKFRSITLGYTLPEKLTRNIKNAGLRVYFSAINPITITNYSGMDPEDGDYGNTARYAPYPITRSFIIGLNLNF</sequence>
<evidence type="ECO:0000256" key="1">
    <source>
        <dbReference type="ARBA" id="ARBA00004571"/>
    </source>
</evidence>
<dbReference type="Pfam" id="PF07715">
    <property type="entry name" value="Plug"/>
    <property type="match status" value="1"/>
</dbReference>
<comment type="similarity">
    <text evidence="7">Belongs to the TonB-dependent receptor family.</text>
</comment>
<reference evidence="9 10" key="1">
    <citation type="submission" date="2018-04" db="EMBL/GenBank/DDBJ databases">
        <title>Pedobacter chongqingensis sp. nov., isolated from a rottenly hemp rope.</title>
        <authorList>
            <person name="Cai Y."/>
        </authorList>
    </citation>
    <scope>NUCLEOTIDE SEQUENCE [LARGE SCALE GENOMIC DNA]</scope>
    <source>
        <strain evidence="9 10">FJ4-8</strain>
    </source>
</reference>
<name>A0A2U2PB68_9SPHI</name>
<evidence type="ECO:0000256" key="4">
    <source>
        <dbReference type="ARBA" id="ARBA00022692"/>
    </source>
</evidence>
<dbReference type="InterPro" id="IPR039426">
    <property type="entry name" value="TonB-dep_rcpt-like"/>
</dbReference>
<dbReference type="RefSeq" id="WP_109417843.1">
    <property type="nucleotide sequence ID" value="NZ_QEAS01000022.1"/>
</dbReference>
<comment type="caution">
    <text evidence="9">The sequence shown here is derived from an EMBL/GenBank/DDBJ whole genome shotgun (WGS) entry which is preliminary data.</text>
</comment>
<keyword evidence="6 7" id="KW-0998">Cell outer membrane</keyword>
<evidence type="ECO:0000256" key="6">
    <source>
        <dbReference type="ARBA" id="ARBA00023237"/>
    </source>
</evidence>
<dbReference type="Gene3D" id="2.170.130.10">
    <property type="entry name" value="TonB-dependent receptor, plug domain"/>
    <property type="match status" value="1"/>
</dbReference>
<keyword evidence="5 7" id="KW-0472">Membrane</keyword>
<dbReference type="InterPro" id="IPR023996">
    <property type="entry name" value="TonB-dep_OMP_SusC/RagA"/>
</dbReference>
<dbReference type="InterPro" id="IPR023997">
    <property type="entry name" value="TonB-dep_OMP_SusC/RagA_CS"/>
</dbReference>
<dbReference type="SUPFAM" id="SSF49464">
    <property type="entry name" value="Carboxypeptidase regulatory domain-like"/>
    <property type="match status" value="1"/>
</dbReference>
<organism evidence="9 10">
    <name type="scientific">Pararcticibacter amylolyticus</name>
    <dbReference type="NCBI Taxonomy" id="2173175"/>
    <lineage>
        <taxon>Bacteria</taxon>
        <taxon>Pseudomonadati</taxon>
        <taxon>Bacteroidota</taxon>
        <taxon>Sphingobacteriia</taxon>
        <taxon>Sphingobacteriales</taxon>
        <taxon>Sphingobacteriaceae</taxon>
        <taxon>Pararcticibacter</taxon>
    </lineage>
</organism>
<keyword evidence="2 7" id="KW-0813">Transport</keyword>
<evidence type="ECO:0000256" key="5">
    <source>
        <dbReference type="ARBA" id="ARBA00023136"/>
    </source>
</evidence>
<dbReference type="OrthoDB" id="9768177at2"/>
<proteinExistence type="inferred from homology"/>
<dbReference type="InterPro" id="IPR008969">
    <property type="entry name" value="CarboxyPept-like_regulatory"/>
</dbReference>
<evidence type="ECO:0000256" key="7">
    <source>
        <dbReference type="PROSITE-ProRule" id="PRU01360"/>
    </source>
</evidence>
<dbReference type="NCBIfam" id="TIGR04056">
    <property type="entry name" value="OMP_RagA_SusC"/>
    <property type="match status" value="1"/>
</dbReference>
<evidence type="ECO:0000256" key="3">
    <source>
        <dbReference type="ARBA" id="ARBA00022452"/>
    </source>
</evidence>
<evidence type="ECO:0000313" key="10">
    <source>
        <dbReference type="Proteomes" id="UP000245647"/>
    </source>
</evidence>
<evidence type="ECO:0000313" key="9">
    <source>
        <dbReference type="EMBL" id="PWG78632.1"/>
    </source>
</evidence>
<protein>
    <recommendedName>
        <fullName evidence="8">TonB-dependent receptor plug domain-containing protein</fullName>
    </recommendedName>
</protein>
<dbReference type="InterPro" id="IPR036942">
    <property type="entry name" value="Beta-barrel_TonB_sf"/>
</dbReference>
<dbReference type="InterPro" id="IPR012910">
    <property type="entry name" value="Plug_dom"/>
</dbReference>
<dbReference type="AlphaFoldDB" id="A0A2U2PB68"/>
<keyword evidence="4 7" id="KW-0812">Transmembrane</keyword>
<dbReference type="Proteomes" id="UP000245647">
    <property type="component" value="Unassembled WGS sequence"/>
</dbReference>
<accession>A0A2U2PB68</accession>
<dbReference type="Gene3D" id="2.60.40.1120">
    <property type="entry name" value="Carboxypeptidase-like, regulatory domain"/>
    <property type="match status" value="1"/>
</dbReference>
<dbReference type="InterPro" id="IPR037066">
    <property type="entry name" value="Plug_dom_sf"/>
</dbReference>
<dbReference type="Pfam" id="PF13715">
    <property type="entry name" value="CarbopepD_reg_2"/>
    <property type="match status" value="1"/>
</dbReference>
<dbReference type="NCBIfam" id="TIGR04057">
    <property type="entry name" value="SusC_RagA_signa"/>
    <property type="match status" value="1"/>
</dbReference>
<feature type="domain" description="TonB-dependent receptor plug" evidence="8">
    <location>
        <begin position="129"/>
        <end position="236"/>
    </location>
</feature>
<keyword evidence="3 7" id="KW-1134">Transmembrane beta strand</keyword>
<evidence type="ECO:0000256" key="2">
    <source>
        <dbReference type="ARBA" id="ARBA00022448"/>
    </source>
</evidence>
<dbReference type="SUPFAM" id="SSF56935">
    <property type="entry name" value="Porins"/>
    <property type="match status" value="1"/>
</dbReference>
<gene>
    <name evidence="9" type="ORF">DDR33_21390</name>
</gene>
<dbReference type="EMBL" id="QEAS01000022">
    <property type="protein sequence ID" value="PWG78632.1"/>
    <property type="molecule type" value="Genomic_DNA"/>
</dbReference>
<dbReference type="GO" id="GO:0009279">
    <property type="term" value="C:cell outer membrane"/>
    <property type="evidence" value="ECO:0007669"/>
    <property type="project" value="UniProtKB-SubCell"/>
</dbReference>
<dbReference type="Gene3D" id="2.40.170.20">
    <property type="entry name" value="TonB-dependent receptor, beta-barrel domain"/>
    <property type="match status" value="1"/>
</dbReference>